<feature type="chain" id="PRO_5035186205" description="Plastid lipid-associated protein/fibrillin conserved domain-containing protein" evidence="3">
    <location>
        <begin position="19"/>
        <end position="204"/>
    </location>
</feature>
<dbReference type="InterPro" id="IPR006843">
    <property type="entry name" value="PAP/fibrillin_dom"/>
</dbReference>
<feature type="signal peptide" evidence="3">
    <location>
        <begin position="1"/>
        <end position="18"/>
    </location>
</feature>
<keyword evidence="2" id="KW-0934">Plastid</keyword>
<dbReference type="OMA" id="WRMTYLD"/>
<name>A0A8J6CA72_DIALT</name>
<accession>A0A8J6CA72</accession>
<evidence type="ECO:0000313" key="6">
    <source>
        <dbReference type="Proteomes" id="UP000751190"/>
    </source>
</evidence>
<organism evidence="5 6">
    <name type="scientific">Diacronema lutheri</name>
    <name type="common">Unicellular marine alga</name>
    <name type="synonym">Monochrysis lutheri</name>
    <dbReference type="NCBI Taxonomy" id="2081491"/>
    <lineage>
        <taxon>Eukaryota</taxon>
        <taxon>Haptista</taxon>
        <taxon>Haptophyta</taxon>
        <taxon>Pavlovophyceae</taxon>
        <taxon>Pavlovales</taxon>
        <taxon>Pavlovaceae</taxon>
        <taxon>Diacronema</taxon>
    </lineage>
</organism>
<evidence type="ECO:0000256" key="3">
    <source>
        <dbReference type="SAM" id="SignalP"/>
    </source>
</evidence>
<comment type="caution">
    <text evidence="5">The sequence shown here is derived from an EMBL/GenBank/DDBJ whole genome shotgun (WGS) entry which is preliminary data.</text>
</comment>
<proteinExistence type="predicted"/>
<keyword evidence="3" id="KW-0732">Signal</keyword>
<dbReference type="GO" id="GO:0009536">
    <property type="term" value="C:plastid"/>
    <property type="evidence" value="ECO:0007669"/>
    <property type="project" value="UniProtKB-SubCell"/>
</dbReference>
<protein>
    <recommendedName>
        <fullName evidence="4">Plastid lipid-associated protein/fibrillin conserved domain-containing protein</fullName>
    </recommendedName>
</protein>
<dbReference type="InterPro" id="IPR039633">
    <property type="entry name" value="PAP"/>
</dbReference>
<dbReference type="Pfam" id="PF04755">
    <property type="entry name" value="PAP_fibrillin"/>
    <property type="match status" value="1"/>
</dbReference>
<dbReference type="Proteomes" id="UP000751190">
    <property type="component" value="Unassembled WGS sequence"/>
</dbReference>
<reference evidence="5" key="1">
    <citation type="submission" date="2021-05" db="EMBL/GenBank/DDBJ databases">
        <title>The genome of the haptophyte Pavlova lutheri (Diacronema luteri, Pavlovales) - a model for lipid biosynthesis in eukaryotic algae.</title>
        <authorList>
            <person name="Hulatt C.J."/>
            <person name="Posewitz M.C."/>
        </authorList>
    </citation>
    <scope>NUCLEOTIDE SEQUENCE</scope>
    <source>
        <strain evidence="5">NIVA-4/92</strain>
    </source>
</reference>
<dbReference type="PANTHER" id="PTHR31906">
    <property type="entry name" value="PLASTID-LIPID-ASSOCIATED PROTEIN 4, CHLOROPLASTIC-RELATED"/>
    <property type="match status" value="1"/>
</dbReference>
<comment type="subcellular location">
    <subcellularLocation>
        <location evidence="1">Plastid</location>
    </subcellularLocation>
</comment>
<sequence length="204" mass="22107">MAPLFWACVLAALPAGRAAAPAAARPLKSSIVRLAAGTQNGLTADVSTAAQIQALAKLLEELNPTAHLATSELVDGQWQLVYTSTSGGSAGKIGPFVGRVEQHFDLRQGRYKNFVHLGPQAIDLVTGELQATWDVLGDALWRVNFKSISFFLLGLPIVKDKPLSQCGTWRLVYTDDDFRILWAQGGTKPENIYVLKRTGASFDR</sequence>
<dbReference type="AlphaFoldDB" id="A0A8J6CA72"/>
<dbReference type="EMBL" id="JAGTXO010000021">
    <property type="protein sequence ID" value="KAG8462320.1"/>
    <property type="molecule type" value="Genomic_DNA"/>
</dbReference>
<evidence type="ECO:0000256" key="2">
    <source>
        <dbReference type="ARBA" id="ARBA00022640"/>
    </source>
</evidence>
<feature type="domain" description="Plastid lipid-associated protein/fibrillin conserved" evidence="4">
    <location>
        <begin position="27"/>
        <end position="150"/>
    </location>
</feature>
<keyword evidence="6" id="KW-1185">Reference proteome</keyword>
<evidence type="ECO:0000313" key="5">
    <source>
        <dbReference type="EMBL" id="KAG8462320.1"/>
    </source>
</evidence>
<dbReference type="OrthoDB" id="189024at2759"/>
<evidence type="ECO:0000259" key="4">
    <source>
        <dbReference type="Pfam" id="PF04755"/>
    </source>
</evidence>
<gene>
    <name evidence="5" type="ORF">KFE25_012140</name>
</gene>
<evidence type="ECO:0000256" key="1">
    <source>
        <dbReference type="ARBA" id="ARBA00004474"/>
    </source>
</evidence>